<feature type="transmembrane region" description="Helical" evidence="10">
    <location>
        <begin position="230"/>
        <end position="249"/>
    </location>
</feature>
<evidence type="ECO:0000256" key="6">
    <source>
        <dbReference type="ARBA" id="ARBA00022989"/>
    </source>
</evidence>
<dbReference type="Proteomes" id="UP001232163">
    <property type="component" value="Unassembled WGS sequence"/>
</dbReference>
<evidence type="ECO:0000256" key="1">
    <source>
        <dbReference type="ARBA" id="ARBA00004651"/>
    </source>
</evidence>
<feature type="transmembrane region" description="Helical" evidence="10">
    <location>
        <begin position="59"/>
        <end position="79"/>
    </location>
</feature>
<dbReference type="SUPFAM" id="SSF46785">
    <property type="entry name" value="Winged helix' DNA-binding domain"/>
    <property type="match status" value="1"/>
</dbReference>
<accession>A0ABT9M8K1</accession>
<evidence type="ECO:0000256" key="2">
    <source>
        <dbReference type="ARBA" id="ARBA00008034"/>
    </source>
</evidence>
<evidence type="ECO:0000313" key="12">
    <source>
        <dbReference type="Proteomes" id="UP001232163"/>
    </source>
</evidence>
<dbReference type="PANTHER" id="PTHR30477:SF8">
    <property type="entry name" value="METAL TRANSPORT SYSTEM MEMBRANE PROTEIN CT_070-RELATED"/>
    <property type="match status" value="1"/>
</dbReference>
<dbReference type="SUPFAM" id="SSF81345">
    <property type="entry name" value="ABC transporter involved in vitamin B12 uptake, BtuC"/>
    <property type="match status" value="1"/>
</dbReference>
<evidence type="ECO:0000256" key="8">
    <source>
        <dbReference type="RuleBase" id="RU003943"/>
    </source>
</evidence>
<evidence type="ECO:0000256" key="7">
    <source>
        <dbReference type="ARBA" id="ARBA00023136"/>
    </source>
</evidence>
<gene>
    <name evidence="11" type="ORF">QO006_000318</name>
</gene>
<dbReference type="Pfam" id="PF00950">
    <property type="entry name" value="ABC-3"/>
    <property type="match status" value="1"/>
</dbReference>
<evidence type="ECO:0000256" key="10">
    <source>
        <dbReference type="SAM" id="Phobius"/>
    </source>
</evidence>
<feature type="transmembrane region" description="Helical" evidence="10">
    <location>
        <begin position="6"/>
        <end position="27"/>
    </location>
</feature>
<proteinExistence type="inferred from homology"/>
<keyword evidence="7 10" id="KW-0472">Membrane</keyword>
<feature type="transmembrane region" description="Helical" evidence="10">
    <location>
        <begin position="174"/>
        <end position="195"/>
    </location>
</feature>
<protein>
    <submittedName>
        <fullName evidence="11">Manganese/zinc/iron transport system permease protein</fullName>
    </submittedName>
</protein>
<sequence>MIAADLIIVLTAALVAVAGSLLGVFLVLRRQSMLSDAISHAVLPGIVGAFWLSGGTATVPALIGAAAMGLLTVLSVELLERSGRVKVDAAIGVVFPLLFSIGVILVSLYFRNVHLDMDAVLYGEIAYAPLNTVIFLGREVPESLLLMGTLALLNAAFVGLCYKELKVGTFDAGLAATLGFAPTAVHYLLMTLLSFTTVGAFQSVGAILIVAFVIIPPASAYLLTRQLSRMLRLSLVIGVVSSAAGYALALWLDTSIAGMIASVLGVVFTLSLLFSPEQGVVTTLARRARQREDFTARLLLTALHGEQRYTPAAIARRLDWDETRTRRALEYARRAGWVRLDGDRVERLTAAPVPAHGASPVPGPRAAHRNASQVP</sequence>
<dbReference type="InterPro" id="IPR001626">
    <property type="entry name" value="ABC_TroCD"/>
</dbReference>
<dbReference type="CDD" id="cd06550">
    <property type="entry name" value="TM_ABC_iron-siderophores_like"/>
    <property type="match status" value="1"/>
</dbReference>
<dbReference type="RefSeq" id="WP_244940250.1">
    <property type="nucleotide sequence ID" value="NZ_JAURUR010000001.1"/>
</dbReference>
<dbReference type="Gene3D" id="1.10.3470.10">
    <property type="entry name" value="ABC transporter involved in vitamin B12 uptake, BtuC"/>
    <property type="match status" value="1"/>
</dbReference>
<dbReference type="EMBL" id="JAURUR010000001">
    <property type="protein sequence ID" value="MDP9762905.1"/>
    <property type="molecule type" value="Genomic_DNA"/>
</dbReference>
<feature type="transmembrane region" description="Helical" evidence="10">
    <location>
        <begin position="91"/>
        <end position="110"/>
    </location>
</feature>
<name>A0ABT9M8K1_9DEIO</name>
<keyword evidence="4" id="KW-1003">Cell membrane</keyword>
<evidence type="ECO:0000256" key="9">
    <source>
        <dbReference type="SAM" id="MobiDB-lite"/>
    </source>
</evidence>
<comment type="similarity">
    <text evidence="2 8">Belongs to the ABC-3 integral membrane protein family.</text>
</comment>
<evidence type="ECO:0000256" key="5">
    <source>
        <dbReference type="ARBA" id="ARBA00022692"/>
    </source>
</evidence>
<keyword evidence="3 8" id="KW-0813">Transport</keyword>
<feature type="region of interest" description="Disordered" evidence="9">
    <location>
        <begin position="351"/>
        <end position="375"/>
    </location>
</feature>
<comment type="subcellular location">
    <subcellularLocation>
        <location evidence="1 8">Cell membrane</location>
        <topology evidence="1 8">Multi-pass membrane protein</topology>
    </subcellularLocation>
</comment>
<organism evidence="11 12">
    <name type="scientific">Deinococcus enclensis</name>
    <dbReference type="NCBI Taxonomy" id="1049582"/>
    <lineage>
        <taxon>Bacteria</taxon>
        <taxon>Thermotogati</taxon>
        <taxon>Deinococcota</taxon>
        <taxon>Deinococci</taxon>
        <taxon>Deinococcales</taxon>
        <taxon>Deinococcaceae</taxon>
        <taxon>Deinococcus</taxon>
    </lineage>
</organism>
<keyword evidence="12" id="KW-1185">Reference proteome</keyword>
<keyword evidence="5 8" id="KW-0812">Transmembrane</keyword>
<reference evidence="11 12" key="1">
    <citation type="submission" date="2023-07" db="EMBL/GenBank/DDBJ databases">
        <title>Genomic Encyclopedia of Type Strains, Phase IV (KMG-IV): sequencing the most valuable type-strain genomes for metagenomic binning, comparative biology and taxonomic classification.</title>
        <authorList>
            <person name="Goeker M."/>
        </authorList>
    </citation>
    <scope>NUCLEOTIDE SEQUENCE [LARGE SCALE GENOMIC DNA]</scope>
    <source>
        <strain evidence="11 12">NIO-1023</strain>
    </source>
</reference>
<evidence type="ECO:0000313" key="11">
    <source>
        <dbReference type="EMBL" id="MDP9762905.1"/>
    </source>
</evidence>
<feature type="transmembrane region" description="Helical" evidence="10">
    <location>
        <begin position="255"/>
        <end position="274"/>
    </location>
</feature>
<dbReference type="InterPro" id="IPR036390">
    <property type="entry name" value="WH_DNA-bd_sf"/>
</dbReference>
<dbReference type="InterPro" id="IPR037294">
    <property type="entry name" value="ABC_BtuC-like"/>
</dbReference>
<keyword evidence="6 10" id="KW-1133">Transmembrane helix</keyword>
<feature type="transmembrane region" description="Helical" evidence="10">
    <location>
        <begin position="144"/>
        <end position="162"/>
    </location>
</feature>
<evidence type="ECO:0000256" key="4">
    <source>
        <dbReference type="ARBA" id="ARBA00022475"/>
    </source>
</evidence>
<feature type="transmembrane region" description="Helical" evidence="10">
    <location>
        <begin position="201"/>
        <end position="223"/>
    </location>
</feature>
<comment type="caution">
    <text evidence="11">The sequence shown here is derived from an EMBL/GenBank/DDBJ whole genome shotgun (WGS) entry which is preliminary data.</text>
</comment>
<dbReference type="PANTHER" id="PTHR30477">
    <property type="entry name" value="ABC-TRANSPORTER METAL-BINDING PROTEIN"/>
    <property type="match status" value="1"/>
</dbReference>
<evidence type="ECO:0000256" key="3">
    <source>
        <dbReference type="ARBA" id="ARBA00022448"/>
    </source>
</evidence>